<keyword evidence="2" id="KW-0808">Transferase</keyword>
<reference evidence="5 6" key="1">
    <citation type="submission" date="2019-09" db="EMBL/GenBank/DDBJ databases">
        <authorList>
            <person name="Chandra G."/>
            <person name="Truman W A."/>
        </authorList>
    </citation>
    <scope>NUCLEOTIDE SEQUENCE [LARGE SCALE GENOMIC DNA]</scope>
    <source>
        <strain evidence="5">PS833</strain>
    </source>
</reference>
<name>A0A5E7UTU9_PSEFL</name>
<dbReference type="GO" id="GO:0005829">
    <property type="term" value="C:cytosol"/>
    <property type="evidence" value="ECO:0007669"/>
    <property type="project" value="TreeGrafter"/>
</dbReference>
<evidence type="ECO:0000256" key="3">
    <source>
        <dbReference type="ARBA" id="ARBA00022777"/>
    </source>
</evidence>
<dbReference type="InterPro" id="IPR052028">
    <property type="entry name" value="HipA_Ser/Thr_kinase"/>
</dbReference>
<sequence length="437" mass="48701">MPSEDQVCYIWTWLPGSTEPVVAGRLVRRRDGQFAFLYGQSYLKNPQAIPLNNLELPLGTEMIEPPAGLKIASGIRDASPDAWGRRVIINRLYGKAGLAAYDQDLDEQTYMLESGSDRIGALDFQLSPTEYVSRSNDNATLEELLNAAELVEKGIPLTAELDQALRHGSSIGGARPKALIKADDAKYVAKFSASNDTVSVVKSEFIMMRLAHLLGLDAAPVKIQQVLGKDVLLIERFDRVPQPGGWARRIMVSALTLLGLDEMMARYTSYEDLTHLIRKYFHDPKRDLHELFSRLVFNILCGNTDDHARNHAAFFDGKAYSLTPAYDICPQNRSGNVASQGMLIMGGANQSQIALCLDAAHLFLLDRGRARQIVLKQIEGIRAYWELVCQESGVSQVDRNVLATRQVLNAFAFENLQEDDQDIRALAEDVRRILPVR</sequence>
<feature type="domain" description="HipA-like C-terminal" evidence="4">
    <location>
        <begin position="169"/>
        <end position="384"/>
    </location>
</feature>
<dbReference type="Gene3D" id="1.10.1070.20">
    <property type="match status" value="1"/>
</dbReference>
<dbReference type="EMBL" id="CABVHU010000004">
    <property type="protein sequence ID" value="VVN91843.1"/>
    <property type="molecule type" value="Genomic_DNA"/>
</dbReference>
<dbReference type="PANTHER" id="PTHR37419:SF8">
    <property type="entry name" value="TOXIN YJJJ"/>
    <property type="match status" value="1"/>
</dbReference>
<comment type="similarity">
    <text evidence="1">Belongs to the HipA Ser/Thr kinase family.</text>
</comment>
<keyword evidence="3" id="KW-0418">Kinase</keyword>
<organism evidence="5 6">
    <name type="scientific">Pseudomonas fluorescens</name>
    <dbReference type="NCBI Taxonomy" id="294"/>
    <lineage>
        <taxon>Bacteria</taxon>
        <taxon>Pseudomonadati</taxon>
        <taxon>Pseudomonadota</taxon>
        <taxon>Gammaproteobacteria</taxon>
        <taxon>Pseudomonadales</taxon>
        <taxon>Pseudomonadaceae</taxon>
        <taxon>Pseudomonas</taxon>
    </lineage>
</organism>
<dbReference type="RefSeq" id="WP_150797654.1">
    <property type="nucleotide sequence ID" value="NZ_CABVHU010000004.1"/>
</dbReference>
<dbReference type="GO" id="GO:0004674">
    <property type="term" value="F:protein serine/threonine kinase activity"/>
    <property type="evidence" value="ECO:0007669"/>
    <property type="project" value="TreeGrafter"/>
</dbReference>
<evidence type="ECO:0000313" key="6">
    <source>
        <dbReference type="Proteomes" id="UP000409037"/>
    </source>
</evidence>
<proteinExistence type="inferred from homology"/>
<evidence type="ECO:0000256" key="1">
    <source>
        <dbReference type="ARBA" id="ARBA00010164"/>
    </source>
</evidence>
<gene>
    <name evidence="5" type="ORF">PS833_01933</name>
</gene>
<dbReference type="PANTHER" id="PTHR37419">
    <property type="entry name" value="SERINE/THREONINE-PROTEIN KINASE TOXIN HIPA"/>
    <property type="match status" value="1"/>
</dbReference>
<dbReference type="Pfam" id="PF07804">
    <property type="entry name" value="HipA_C"/>
    <property type="match status" value="1"/>
</dbReference>
<dbReference type="AlphaFoldDB" id="A0A5E7UTU9"/>
<dbReference type="InterPro" id="IPR012893">
    <property type="entry name" value="HipA-like_C"/>
</dbReference>
<evidence type="ECO:0000313" key="5">
    <source>
        <dbReference type="EMBL" id="VVN91843.1"/>
    </source>
</evidence>
<dbReference type="Proteomes" id="UP000409037">
    <property type="component" value="Unassembled WGS sequence"/>
</dbReference>
<accession>A0A5E7UTU9</accession>
<evidence type="ECO:0000259" key="4">
    <source>
        <dbReference type="Pfam" id="PF07804"/>
    </source>
</evidence>
<evidence type="ECO:0000256" key="2">
    <source>
        <dbReference type="ARBA" id="ARBA00022679"/>
    </source>
</evidence>
<dbReference type="OrthoDB" id="9805913at2"/>
<protein>
    <recommendedName>
        <fullName evidence="4">HipA-like C-terminal domain-containing protein</fullName>
    </recommendedName>
</protein>